<proteinExistence type="predicted"/>
<protein>
    <submittedName>
        <fullName evidence="2">2-dehydropantoate 2-reductase</fullName>
    </submittedName>
</protein>
<evidence type="ECO:0000313" key="3">
    <source>
        <dbReference type="Proteomes" id="UP000295718"/>
    </source>
</evidence>
<reference evidence="2 3" key="1">
    <citation type="submission" date="2019-03" db="EMBL/GenBank/DDBJ databases">
        <title>Genomic Encyclopedia of Type Strains, Phase IV (KMG-IV): sequencing the most valuable type-strain genomes for metagenomic binning, comparative biology and taxonomic classification.</title>
        <authorList>
            <person name="Goeker M."/>
        </authorList>
    </citation>
    <scope>NUCLEOTIDE SEQUENCE [LARGE SCALE GENOMIC DNA]</scope>
    <source>
        <strain evidence="2 3">DSM 100556</strain>
    </source>
</reference>
<feature type="domain" description="Ketopantoate reductase N-terminal" evidence="1">
    <location>
        <begin position="3"/>
        <end position="142"/>
    </location>
</feature>
<dbReference type="Pfam" id="PF02558">
    <property type="entry name" value="ApbA"/>
    <property type="match status" value="1"/>
</dbReference>
<dbReference type="Proteomes" id="UP000295718">
    <property type="component" value="Unassembled WGS sequence"/>
</dbReference>
<dbReference type="InterPro" id="IPR036291">
    <property type="entry name" value="NAD(P)-bd_dom_sf"/>
</dbReference>
<comment type="caution">
    <text evidence="2">The sequence shown here is derived from an EMBL/GenBank/DDBJ whole genome shotgun (WGS) entry which is preliminary data.</text>
</comment>
<accession>A0A4V2QB80</accession>
<keyword evidence="3" id="KW-1185">Reference proteome</keyword>
<gene>
    <name evidence="2" type="ORF">EDD76_11525</name>
</gene>
<dbReference type="Gene3D" id="3.40.50.720">
    <property type="entry name" value="NAD(P)-binding Rossmann-like Domain"/>
    <property type="match status" value="1"/>
</dbReference>
<evidence type="ECO:0000313" key="2">
    <source>
        <dbReference type="EMBL" id="TCL55392.1"/>
    </source>
</evidence>
<name>A0A4V2QB80_9FIRM</name>
<sequence>MKILVVGTGVIGCIYGWQLSEAGHEVTHFVRKGKKLEIDKDGIIIHCLDARKQNRPIIETLYRPNTVEQIGNNGYDLIIVPTKANQLNSILPILAKTEKYTNILFLQNLWITHIRQIESAFQDSRIIYGQAHIAGGGKSGNKITCVIFGTKNSPTMLGKKDGTVSESVIQVEKVMRQANLNPQICKNIFAWLISHYAEANGLVAGVMEARTAQNYISNKEYIKHSIRLIREGFKVCTLLGIHAWKIYPQALYYVPTWCLIPALLKMYRTEETQLMIQGHIKHSPDEMKEMFYDVFETGKNLGLSMKNYKQMQKYIDTFVL</sequence>
<dbReference type="RefSeq" id="WP_031392726.1">
    <property type="nucleotide sequence ID" value="NZ_JPNB01000003.1"/>
</dbReference>
<organism evidence="2 3">
    <name type="scientific">Kineothrix alysoides</name>
    <dbReference type="NCBI Taxonomy" id="1469948"/>
    <lineage>
        <taxon>Bacteria</taxon>
        <taxon>Bacillati</taxon>
        <taxon>Bacillota</taxon>
        <taxon>Clostridia</taxon>
        <taxon>Lachnospirales</taxon>
        <taxon>Lachnospiraceae</taxon>
        <taxon>Kineothrix</taxon>
    </lineage>
</organism>
<evidence type="ECO:0000259" key="1">
    <source>
        <dbReference type="Pfam" id="PF02558"/>
    </source>
</evidence>
<dbReference type="SUPFAM" id="SSF51735">
    <property type="entry name" value="NAD(P)-binding Rossmann-fold domains"/>
    <property type="match status" value="1"/>
</dbReference>
<dbReference type="InterPro" id="IPR013332">
    <property type="entry name" value="KPR_N"/>
</dbReference>
<dbReference type="STRING" id="1469948.GCA_000732725_04108"/>
<dbReference type="AlphaFoldDB" id="A0A4V2QB80"/>
<dbReference type="EMBL" id="SLUO01000015">
    <property type="protein sequence ID" value="TCL55392.1"/>
    <property type="molecule type" value="Genomic_DNA"/>
</dbReference>
<dbReference type="OrthoDB" id="9793586at2"/>